<feature type="region of interest" description="Disordered" evidence="1">
    <location>
        <begin position="246"/>
        <end position="347"/>
    </location>
</feature>
<organism evidence="2 3">
    <name type="scientific">Macrolepiota fuliginosa MF-IS2</name>
    <dbReference type="NCBI Taxonomy" id="1400762"/>
    <lineage>
        <taxon>Eukaryota</taxon>
        <taxon>Fungi</taxon>
        <taxon>Dikarya</taxon>
        <taxon>Basidiomycota</taxon>
        <taxon>Agaricomycotina</taxon>
        <taxon>Agaricomycetes</taxon>
        <taxon>Agaricomycetidae</taxon>
        <taxon>Agaricales</taxon>
        <taxon>Agaricineae</taxon>
        <taxon>Agaricaceae</taxon>
        <taxon>Macrolepiota</taxon>
    </lineage>
</organism>
<feature type="compositionally biased region" description="Low complexity" evidence="1">
    <location>
        <begin position="370"/>
        <end position="381"/>
    </location>
</feature>
<feature type="compositionally biased region" description="Basic and acidic residues" evidence="1">
    <location>
        <begin position="281"/>
        <end position="295"/>
    </location>
</feature>
<keyword evidence="3" id="KW-1185">Reference proteome</keyword>
<comment type="caution">
    <text evidence="2">The sequence shown here is derived from an EMBL/GenBank/DDBJ whole genome shotgun (WGS) entry which is preliminary data.</text>
</comment>
<sequence>MGKWTPNYTDNILNTKLSALITGAINRAAVEKEPTITYEEFVNELDTGDAFTTSLVDILVKELAERHTHPFQNNERRLITHRTAERLFSLANSRQIYRGERPGTRNHAGRRTYNLAEFMNLPTNEMDMEDEENDFGNLLDATTGAAEGARFNTDLFEAYGSHAWSPISRRLGTTPSPPLEDEPPVWRPLGALSTTGRNSTWAAVPTSSSTSSTALARHPSIRRPTRSRMVDFHDWTMRRRSSIRDSIGAQAEASDSNSSLSLGNSGESSQTVRRFFPTITRRLERRAESREDRYGSDSPRVFPLGDWPPESGPTQASSSSSDPHFPTGTGGIEADNRPLPRLRRGSVRPPEMLWSHRYSWSAPNAASRPTESTTTNTTDSTAEPPSLALDDHTRSVSPGRENEAGSASAEPVGYPTPNSIDNEPTSL</sequence>
<feature type="region of interest" description="Disordered" evidence="1">
    <location>
        <begin position="362"/>
        <end position="427"/>
    </location>
</feature>
<feature type="compositionally biased region" description="Polar residues" evidence="1">
    <location>
        <begin position="312"/>
        <end position="322"/>
    </location>
</feature>
<dbReference type="EMBL" id="MU151100">
    <property type="protein sequence ID" value="KAF9450663.1"/>
    <property type="molecule type" value="Genomic_DNA"/>
</dbReference>
<protein>
    <submittedName>
        <fullName evidence="2">Uncharacterized protein</fullName>
    </submittedName>
</protein>
<reference evidence="2" key="1">
    <citation type="submission" date="2020-11" db="EMBL/GenBank/DDBJ databases">
        <authorList>
            <consortium name="DOE Joint Genome Institute"/>
            <person name="Ahrendt S."/>
            <person name="Riley R."/>
            <person name="Andreopoulos W."/>
            <person name="Labutti K."/>
            <person name="Pangilinan J."/>
            <person name="Ruiz-Duenas F.J."/>
            <person name="Barrasa J.M."/>
            <person name="Sanchez-Garcia M."/>
            <person name="Camarero S."/>
            <person name="Miyauchi S."/>
            <person name="Serrano A."/>
            <person name="Linde D."/>
            <person name="Babiker R."/>
            <person name="Drula E."/>
            <person name="Ayuso-Fernandez I."/>
            <person name="Pacheco R."/>
            <person name="Padilla G."/>
            <person name="Ferreira P."/>
            <person name="Barriuso J."/>
            <person name="Kellner H."/>
            <person name="Castanera R."/>
            <person name="Alfaro M."/>
            <person name="Ramirez L."/>
            <person name="Pisabarro A.G."/>
            <person name="Kuo A."/>
            <person name="Tritt A."/>
            <person name="Lipzen A."/>
            <person name="He G."/>
            <person name="Yan M."/>
            <person name="Ng V."/>
            <person name="Cullen D."/>
            <person name="Martin F."/>
            <person name="Rosso M.-N."/>
            <person name="Henrissat B."/>
            <person name="Hibbett D."/>
            <person name="Martinez A.T."/>
            <person name="Grigoriev I.V."/>
        </authorList>
    </citation>
    <scope>NUCLEOTIDE SEQUENCE</scope>
    <source>
        <strain evidence="2">MF-IS2</strain>
    </source>
</reference>
<feature type="compositionally biased region" description="Low complexity" evidence="1">
    <location>
        <begin position="251"/>
        <end position="269"/>
    </location>
</feature>
<dbReference type="Proteomes" id="UP000807342">
    <property type="component" value="Unassembled WGS sequence"/>
</dbReference>
<name>A0A9P5XFX0_9AGAR</name>
<evidence type="ECO:0000313" key="2">
    <source>
        <dbReference type="EMBL" id="KAF9450663.1"/>
    </source>
</evidence>
<evidence type="ECO:0000256" key="1">
    <source>
        <dbReference type="SAM" id="MobiDB-lite"/>
    </source>
</evidence>
<accession>A0A9P5XFX0</accession>
<feature type="compositionally biased region" description="Polar residues" evidence="1">
    <location>
        <begin position="416"/>
        <end position="427"/>
    </location>
</feature>
<evidence type="ECO:0000313" key="3">
    <source>
        <dbReference type="Proteomes" id="UP000807342"/>
    </source>
</evidence>
<dbReference type="AlphaFoldDB" id="A0A9P5XFX0"/>
<feature type="region of interest" description="Disordered" evidence="1">
    <location>
        <begin position="196"/>
        <end position="225"/>
    </location>
</feature>
<dbReference type="OrthoDB" id="3253137at2759"/>
<gene>
    <name evidence="2" type="ORF">P691DRAFT_451507</name>
</gene>
<proteinExistence type="predicted"/>
<feature type="compositionally biased region" description="Low complexity" evidence="1">
    <location>
        <begin position="199"/>
        <end position="216"/>
    </location>
</feature>